<comment type="catalytic activity">
    <reaction evidence="11">
        <text>L-homocysteine + L-serine = L,L-cystathionine + H2O</text>
        <dbReference type="Rhea" id="RHEA:10112"/>
        <dbReference type="ChEBI" id="CHEBI:15377"/>
        <dbReference type="ChEBI" id="CHEBI:33384"/>
        <dbReference type="ChEBI" id="CHEBI:58161"/>
        <dbReference type="ChEBI" id="CHEBI:58199"/>
        <dbReference type="EC" id="4.2.1.22"/>
    </reaction>
</comment>
<dbReference type="STRING" id="6334.A0A0V1BSK9"/>
<organism evidence="13 14">
    <name type="scientific">Trichinella spiralis</name>
    <name type="common">Trichina worm</name>
    <dbReference type="NCBI Taxonomy" id="6334"/>
    <lineage>
        <taxon>Eukaryota</taxon>
        <taxon>Metazoa</taxon>
        <taxon>Ecdysozoa</taxon>
        <taxon>Nematoda</taxon>
        <taxon>Enoplea</taxon>
        <taxon>Dorylaimia</taxon>
        <taxon>Trichinellida</taxon>
        <taxon>Trichinellidae</taxon>
        <taxon>Trichinella</taxon>
    </lineage>
</organism>
<keyword evidence="8" id="KW-0028">Amino-acid biosynthesis</keyword>
<dbReference type="Gene3D" id="3.10.580.10">
    <property type="entry name" value="CBS-domain"/>
    <property type="match status" value="1"/>
</dbReference>
<evidence type="ECO:0000313" key="14">
    <source>
        <dbReference type="Proteomes" id="UP000054776"/>
    </source>
</evidence>
<protein>
    <recommendedName>
        <fullName evidence="10">Cystathionine beta-synthase</fullName>
        <ecNumber evidence="5">4.2.1.22</ecNumber>
    </recommendedName>
</protein>
<dbReference type="GO" id="GO:0019343">
    <property type="term" value="P:cysteine biosynthetic process via cystathionine"/>
    <property type="evidence" value="ECO:0007669"/>
    <property type="project" value="InterPro"/>
</dbReference>
<evidence type="ECO:0000256" key="7">
    <source>
        <dbReference type="ARBA" id="ARBA00023122"/>
    </source>
</evidence>
<evidence type="ECO:0000313" key="13">
    <source>
        <dbReference type="EMBL" id="KRY40213.1"/>
    </source>
</evidence>
<evidence type="ECO:0000256" key="4">
    <source>
        <dbReference type="ARBA" id="ARBA00011245"/>
    </source>
</evidence>
<dbReference type="Gene3D" id="3.40.50.1100">
    <property type="match status" value="2"/>
</dbReference>
<dbReference type="OrthoDB" id="728at2759"/>
<dbReference type="UniPathway" id="UPA00136">
    <property type="reaction ID" value="UER00201"/>
</dbReference>
<evidence type="ECO:0000256" key="1">
    <source>
        <dbReference type="ARBA" id="ARBA00001933"/>
    </source>
</evidence>
<comment type="subunit">
    <text evidence="4">Monomer.</text>
</comment>
<name>A0A0V1BSK9_TRISP</name>
<dbReference type="EC" id="4.2.1.22" evidence="5"/>
<keyword evidence="7" id="KW-0129">CBS domain</keyword>
<dbReference type="SUPFAM" id="SSF54631">
    <property type="entry name" value="CBS-domain pair"/>
    <property type="match status" value="1"/>
</dbReference>
<evidence type="ECO:0000256" key="5">
    <source>
        <dbReference type="ARBA" id="ARBA00012041"/>
    </source>
</evidence>
<dbReference type="InterPro" id="IPR001926">
    <property type="entry name" value="TrpB-like_PALP"/>
</dbReference>
<evidence type="ECO:0000256" key="3">
    <source>
        <dbReference type="ARBA" id="ARBA00007103"/>
    </source>
</evidence>
<dbReference type="GO" id="GO:0004122">
    <property type="term" value="F:cystathionine beta-synthase activity"/>
    <property type="evidence" value="ECO:0007669"/>
    <property type="project" value="UniProtKB-EC"/>
</dbReference>
<dbReference type="InterPro" id="IPR005857">
    <property type="entry name" value="Cysta_beta_synth"/>
</dbReference>
<comment type="similarity">
    <text evidence="3">Belongs to the cysteine synthase/cystathionine beta-synthase family.</text>
</comment>
<dbReference type="SUPFAM" id="SSF53686">
    <property type="entry name" value="Tryptophan synthase beta subunit-like PLP-dependent enzymes"/>
    <property type="match status" value="1"/>
</dbReference>
<keyword evidence="6" id="KW-0663">Pyridoxal phosphate</keyword>
<dbReference type="EMBL" id="JYDH01000013">
    <property type="protein sequence ID" value="KRY40213.1"/>
    <property type="molecule type" value="Genomic_DNA"/>
</dbReference>
<dbReference type="CDD" id="cd01561">
    <property type="entry name" value="CBS_like"/>
    <property type="match status" value="1"/>
</dbReference>
<dbReference type="GO" id="GO:0030170">
    <property type="term" value="F:pyridoxal phosphate binding"/>
    <property type="evidence" value="ECO:0007669"/>
    <property type="project" value="UniProtKB-ARBA"/>
</dbReference>
<dbReference type="NCBIfam" id="TIGR01137">
    <property type="entry name" value="cysta_beta"/>
    <property type="match status" value="1"/>
</dbReference>
<evidence type="ECO:0000256" key="6">
    <source>
        <dbReference type="ARBA" id="ARBA00022898"/>
    </source>
</evidence>
<accession>A0A0V1BSK9</accession>
<dbReference type="PROSITE" id="PS00901">
    <property type="entry name" value="CYS_SYNTHASE"/>
    <property type="match status" value="1"/>
</dbReference>
<dbReference type="InterPro" id="IPR036052">
    <property type="entry name" value="TrpB-like_PALP_sf"/>
</dbReference>
<reference evidence="13 14" key="1">
    <citation type="submission" date="2015-01" db="EMBL/GenBank/DDBJ databases">
        <title>Evolution of Trichinella species and genotypes.</title>
        <authorList>
            <person name="Korhonen P.K."/>
            <person name="Edoardo P."/>
            <person name="Giuseppe L.R."/>
            <person name="Gasser R.B."/>
        </authorList>
    </citation>
    <scope>NUCLEOTIDE SEQUENCE [LARGE SCALE GENOMIC DNA]</scope>
    <source>
        <strain evidence="13">ISS3</strain>
    </source>
</reference>
<sequence length="612" mass="68522">MQICYVNSEKMYSISIREFNVHAKSKLVAHKNKLIKECICPKLQLFSLQASEKEMHKKTRTMFVIRRMNISMFIYPCSRMSSNCRSTWSPPNRSSTCTWTLENQLKSPHCHKLFSVKKEKISDNILQCIGSTPLVKLNVLAKEAGLKCELLAKCEYFNPGGSVKDRIAVRMIEDAEAAGILKPGMTLIEPTSGNTGIGLALVAAVKGYHCIIVLPEKMSHEKIAVLKALGAEIIRTPTEASWDSPESHIGVAKTLNEKIPNSIVLDQYQNLSNPLAHYDITAEEILDQCNGRVDMIVIGAGTGGSLTGVARKIKEKCPEVKIIGVDPVGSTLAPVEQESNEPEKHVAAHYEVEGIGYDFLPTVMDLSIVNSWVKTNDCDSFKIARKLIRYEGLLCGGSSGANVWAALQKAKELKEGQRCVVILPDGVRNYMTKFLCEKWMISHGWFGDEYPISDCSWEEEEVSKLPMQTAIVVSNNTNYKDLFKHFKTHPGQPIYIHNEERNKIIGFVNAASVIHLARSLPHSGNTITEKWVETEFKTILPNCHLRDIYKHFTSTEYVAVVKDKNNIDSIMGVITRSAFLDYVANQQMVHILTYYLNSNCINTLTAFMIEPS</sequence>
<dbReference type="InterPro" id="IPR050214">
    <property type="entry name" value="Cys_Synth/Cystath_Beta-Synth"/>
</dbReference>
<dbReference type="InterPro" id="IPR001216">
    <property type="entry name" value="P-phosphate_BS"/>
</dbReference>
<feature type="domain" description="Tryptophan synthase beta chain-like PALP" evidence="12">
    <location>
        <begin position="126"/>
        <end position="425"/>
    </location>
</feature>
<dbReference type="FunFam" id="3.40.50.1100:FF:000003">
    <property type="entry name" value="Cystathionine beta-synthase"/>
    <property type="match status" value="1"/>
</dbReference>
<dbReference type="FunFam" id="3.40.50.1100:FF:000118">
    <property type="entry name" value="Related to CYS4-cystathionine beta-synthase"/>
    <property type="match status" value="1"/>
</dbReference>
<evidence type="ECO:0000256" key="11">
    <source>
        <dbReference type="ARBA" id="ARBA00047490"/>
    </source>
</evidence>
<keyword evidence="8" id="KW-0198">Cysteine biosynthesis</keyword>
<evidence type="ECO:0000256" key="9">
    <source>
        <dbReference type="ARBA" id="ARBA00023239"/>
    </source>
</evidence>
<evidence type="ECO:0000259" key="12">
    <source>
        <dbReference type="Pfam" id="PF00291"/>
    </source>
</evidence>
<evidence type="ECO:0000256" key="8">
    <source>
        <dbReference type="ARBA" id="ARBA00023192"/>
    </source>
</evidence>
<dbReference type="PANTHER" id="PTHR10314">
    <property type="entry name" value="CYSTATHIONINE BETA-SYNTHASE"/>
    <property type="match status" value="1"/>
</dbReference>
<evidence type="ECO:0000256" key="2">
    <source>
        <dbReference type="ARBA" id="ARBA00005003"/>
    </source>
</evidence>
<comment type="caution">
    <text evidence="13">The sequence shown here is derived from an EMBL/GenBank/DDBJ whole genome shotgun (WGS) entry which is preliminary data.</text>
</comment>
<keyword evidence="9" id="KW-0456">Lyase</keyword>
<dbReference type="InterPro" id="IPR046342">
    <property type="entry name" value="CBS_dom_sf"/>
</dbReference>
<dbReference type="GO" id="GO:0005737">
    <property type="term" value="C:cytoplasm"/>
    <property type="evidence" value="ECO:0007669"/>
    <property type="project" value="InterPro"/>
</dbReference>
<dbReference type="FunCoup" id="A0A0V1BSK9">
    <property type="interactions" value="295"/>
</dbReference>
<dbReference type="AlphaFoldDB" id="A0A0V1BSK9"/>
<comment type="cofactor">
    <cofactor evidence="1">
        <name>pyridoxal 5'-phosphate</name>
        <dbReference type="ChEBI" id="CHEBI:597326"/>
    </cofactor>
</comment>
<keyword evidence="14" id="KW-1185">Reference proteome</keyword>
<dbReference type="GO" id="GO:0006535">
    <property type="term" value="P:cysteine biosynthetic process from serine"/>
    <property type="evidence" value="ECO:0007669"/>
    <property type="project" value="InterPro"/>
</dbReference>
<comment type="pathway">
    <text evidence="2">Amino-acid biosynthesis; L-cysteine biosynthesis; L-cysteine from L-homocysteine and L-serine: step 1/2.</text>
</comment>
<proteinExistence type="inferred from homology"/>
<dbReference type="Pfam" id="PF00291">
    <property type="entry name" value="PALP"/>
    <property type="match status" value="1"/>
</dbReference>
<dbReference type="InParanoid" id="A0A0V1BSK9"/>
<evidence type="ECO:0000256" key="10">
    <source>
        <dbReference type="ARBA" id="ARBA00026192"/>
    </source>
</evidence>
<dbReference type="Proteomes" id="UP000054776">
    <property type="component" value="Unassembled WGS sequence"/>
</dbReference>
<gene>
    <name evidence="13" type="primary">Cbs</name>
    <name evidence="13" type="ORF">T01_3150</name>
</gene>